<name>A0AAN6TP57_9PEZI</name>
<reference evidence="2" key="2">
    <citation type="submission" date="2023-05" db="EMBL/GenBank/DDBJ databases">
        <authorList>
            <consortium name="Lawrence Berkeley National Laboratory"/>
            <person name="Steindorff A."/>
            <person name="Hensen N."/>
            <person name="Bonometti L."/>
            <person name="Westerberg I."/>
            <person name="Brannstrom I.O."/>
            <person name="Guillou S."/>
            <person name="Cros-Aarteil S."/>
            <person name="Calhoun S."/>
            <person name="Haridas S."/>
            <person name="Kuo A."/>
            <person name="Mondo S."/>
            <person name="Pangilinan J."/>
            <person name="Riley R."/>
            <person name="Labutti K."/>
            <person name="Andreopoulos B."/>
            <person name="Lipzen A."/>
            <person name="Chen C."/>
            <person name="Yanf M."/>
            <person name="Daum C."/>
            <person name="Ng V."/>
            <person name="Clum A."/>
            <person name="Ohm R."/>
            <person name="Martin F."/>
            <person name="Silar P."/>
            <person name="Natvig D."/>
            <person name="Lalanne C."/>
            <person name="Gautier V."/>
            <person name="Ament-Velasquez S.L."/>
            <person name="Kruys A."/>
            <person name="Hutchinson M.I."/>
            <person name="Powell A.J."/>
            <person name="Barry K."/>
            <person name="Miller A.N."/>
            <person name="Grigoriev I.V."/>
            <person name="Debuchy R."/>
            <person name="Gladieux P."/>
            <person name="Thoren M.H."/>
            <person name="Johannesson H."/>
        </authorList>
    </citation>
    <scope>NUCLEOTIDE SEQUENCE</scope>
    <source>
        <strain evidence="2">CBS 731.68</strain>
    </source>
</reference>
<organism evidence="2 3">
    <name type="scientific">Parathielavia appendiculata</name>
    <dbReference type="NCBI Taxonomy" id="2587402"/>
    <lineage>
        <taxon>Eukaryota</taxon>
        <taxon>Fungi</taxon>
        <taxon>Dikarya</taxon>
        <taxon>Ascomycota</taxon>
        <taxon>Pezizomycotina</taxon>
        <taxon>Sordariomycetes</taxon>
        <taxon>Sordariomycetidae</taxon>
        <taxon>Sordariales</taxon>
        <taxon>Chaetomiaceae</taxon>
        <taxon>Parathielavia</taxon>
    </lineage>
</organism>
<evidence type="ECO:0000313" key="2">
    <source>
        <dbReference type="EMBL" id="KAK4118109.1"/>
    </source>
</evidence>
<sequence length="609" mass="67523">MANTFFQSTIPLSHNAVKSIIFRSAELLMGIFIYKFFSLAASRFRQFTSYLIFSEDWIQRCLFMFSRGFSGATLVVLIFSIINTAASLYGTLLWALDSPGYIYRTYNSSLAEHGYELDPDASYVFQLSLDPNTLNDTDKNLPKIVGGELFKYGFNTSLTGDVKRGKPETTEPTQHKDVGARIWLDGEGFSVSADTYASWPGPAMEVDGQKLEFPDECIRFDGGVAEWNCTYHNSFAAGFFEGNLGRPEVHFDDESSNDYDSQYVRPNRINNVWAIYGKGGGTAVMMQVFTVTKGKRRHTFAETVFRATMLTNPGVLFARNEANDLLRRAAGRNATARDSPQLGQIIEDILRAQDEGVSYNFGTNWADSEQTVIQNTWSYFRILNPSNGDEIYSIVYTSSTNITLLRSEDIENPPAPLKPCDRPFMNEAFGGKVTQTNCAGATVLKLNTRFYGTVDTAAVMVISGLGYGRSNISSESMNQQLMEWVWDNTPRMMDLLVARGFAVSVDPSLVGVAIEQMVVAVSGLQLFLSIFAGVLALAAWAALSYGADDGWSKSLLANLVHTTLYRGTAESKRSYMGVTPNVDMVVHGEGNFLVVGERPVVLHHKHDEI</sequence>
<evidence type="ECO:0000313" key="3">
    <source>
        <dbReference type="Proteomes" id="UP001302602"/>
    </source>
</evidence>
<feature type="transmembrane region" description="Helical" evidence="1">
    <location>
        <begin position="517"/>
        <end position="543"/>
    </location>
</feature>
<dbReference type="GeneID" id="87831782"/>
<keyword evidence="3" id="KW-1185">Reference proteome</keyword>
<proteinExistence type="predicted"/>
<keyword evidence="1" id="KW-0812">Transmembrane</keyword>
<reference evidence="2" key="1">
    <citation type="journal article" date="2023" name="Mol. Phylogenet. Evol.">
        <title>Genome-scale phylogeny and comparative genomics of the fungal order Sordariales.</title>
        <authorList>
            <person name="Hensen N."/>
            <person name="Bonometti L."/>
            <person name="Westerberg I."/>
            <person name="Brannstrom I.O."/>
            <person name="Guillou S."/>
            <person name="Cros-Aarteil S."/>
            <person name="Calhoun S."/>
            <person name="Haridas S."/>
            <person name="Kuo A."/>
            <person name="Mondo S."/>
            <person name="Pangilinan J."/>
            <person name="Riley R."/>
            <person name="LaButti K."/>
            <person name="Andreopoulos B."/>
            <person name="Lipzen A."/>
            <person name="Chen C."/>
            <person name="Yan M."/>
            <person name="Daum C."/>
            <person name="Ng V."/>
            <person name="Clum A."/>
            <person name="Steindorff A."/>
            <person name="Ohm R.A."/>
            <person name="Martin F."/>
            <person name="Silar P."/>
            <person name="Natvig D.O."/>
            <person name="Lalanne C."/>
            <person name="Gautier V."/>
            <person name="Ament-Velasquez S.L."/>
            <person name="Kruys A."/>
            <person name="Hutchinson M.I."/>
            <person name="Powell A.J."/>
            <person name="Barry K."/>
            <person name="Miller A.N."/>
            <person name="Grigoriev I.V."/>
            <person name="Debuchy R."/>
            <person name="Gladieux P."/>
            <person name="Hiltunen Thoren M."/>
            <person name="Johannesson H."/>
        </authorList>
    </citation>
    <scope>NUCLEOTIDE SEQUENCE</scope>
    <source>
        <strain evidence="2">CBS 731.68</strain>
    </source>
</reference>
<gene>
    <name evidence="2" type="ORF">N657DRAFT_659755</name>
</gene>
<dbReference type="RefSeq" id="XP_062641882.1">
    <property type="nucleotide sequence ID" value="XM_062795013.1"/>
</dbReference>
<comment type="caution">
    <text evidence="2">The sequence shown here is derived from an EMBL/GenBank/DDBJ whole genome shotgun (WGS) entry which is preliminary data.</text>
</comment>
<feature type="transmembrane region" description="Helical" evidence="1">
    <location>
        <begin position="20"/>
        <end position="37"/>
    </location>
</feature>
<keyword evidence="1" id="KW-0472">Membrane</keyword>
<evidence type="ECO:0000256" key="1">
    <source>
        <dbReference type="SAM" id="Phobius"/>
    </source>
</evidence>
<feature type="transmembrane region" description="Helical" evidence="1">
    <location>
        <begin position="74"/>
        <end position="96"/>
    </location>
</feature>
<keyword evidence="1" id="KW-1133">Transmembrane helix</keyword>
<accession>A0AAN6TP57</accession>
<dbReference type="EMBL" id="MU853284">
    <property type="protein sequence ID" value="KAK4118109.1"/>
    <property type="molecule type" value="Genomic_DNA"/>
</dbReference>
<protein>
    <submittedName>
        <fullName evidence="2">Uncharacterized protein</fullName>
    </submittedName>
</protein>
<dbReference type="Proteomes" id="UP001302602">
    <property type="component" value="Unassembled WGS sequence"/>
</dbReference>
<dbReference type="AlphaFoldDB" id="A0AAN6TP57"/>